<dbReference type="GO" id="GO:0052906">
    <property type="term" value="F:tRNA (guanine(37)-N1)-methyltransferase activity"/>
    <property type="evidence" value="ECO:0007669"/>
    <property type="project" value="UniProtKB-UniRule"/>
</dbReference>
<accession>A0A370C5N8</accession>
<comment type="catalytic activity">
    <reaction evidence="10 11">
        <text>guanosine(37) in tRNA + S-adenosyl-L-methionine = N(1)-methylguanosine(37) in tRNA + S-adenosyl-L-homocysteine + H(+)</text>
        <dbReference type="Rhea" id="RHEA:36899"/>
        <dbReference type="Rhea" id="RHEA-COMP:10145"/>
        <dbReference type="Rhea" id="RHEA-COMP:10147"/>
        <dbReference type="ChEBI" id="CHEBI:15378"/>
        <dbReference type="ChEBI" id="CHEBI:57856"/>
        <dbReference type="ChEBI" id="CHEBI:59789"/>
        <dbReference type="ChEBI" id="CHEBI:73542"/>
        <dbReference type="ChEBI" id="CHEBI:74269"/>
        <dbReference type="EC" id="2.1.1.228"/>
    </reaction>
</comment>
<feature type="region of interest" description="Disordered" evidence="12">
    <location>
        <begin position="258"/>
        <end position="283"/>
    </location>
</feature>
<dbReference type="Pfam" id="PF25133">
    <property type="entry name" value="TYW2_N_2"/>
    <property type="match status" value="1"/>
</dbReference>
<dbReference type="GO" id="GO:0030880">
    <property type="term" value="C:RNA polymerase complex"/>
    <property type="evidence" value="ECO:0007669"/>
    <property type="project" value="InterPro"/>
</dbReference>
<keyword evidence="9 11" id="KW-0539">Nucleus</keyword>
<feature type="region of interest" description="Disordered" evidence="12">
    <location>
        <begin position="1004"/>
        <end position="1036"/>
    </location>
</feature>
<dbReference type="PANTHER" id="PTHR47185:SF1">
    <property type="entry name" value="PX DOMAIN-CONTAINING PROTEIN YPR097W"/>
    <property type="match status" value="1"/>
</dbReference>
<keyword evidence="7 11" id="KW-0819">tRNA processing</keyword>
<dbReference type="Gene3D" id="3.40.50.150">
    <property type="entry name" value="Vaccinia Virus protein VP39"/>
    <property type="match status" value="1"/>
</dbReference>
<evidence type="ECO:0000256" key="10">
    <source>
        <dbReference type="ARBA" id="ARBA00047783"/>
    </source>
</evidence>
<feature type="region of interest" description="Disordered" evidence="12">
    <location>
        <begin position="1107"/>
        <end position="1166"/>
    </location>
</feature>
<comment type="subunit">
    <text evidence="11">Monomer.</text>
</comment>
<dbReference type="GO" id="GO:0070901">
    <property type="term" value="P:mitochondrial tRNA methylation"/>
    <property type="evidence" value="ECO:0007669"/>
    <property type="project" value="UniProtKB-ARBA"/>
</dbReference>
<gene>
    <name evidence="11" type="primary">TRM5</name>
    <name evidence="15" type="ORF">M747DRAFT_231973</name>
</gene>
<comment type="function">
    <text evidence="11">Specifically methylates the N1 position of guanosine-37 in various cytoplasmic and mitochondrial tRNAs. Methylation is not dependent on the nature of the nucleoside 5' of the target nucleoside. This is the first step in the biosynthesis of wybutosine (yW), a modified base adjacent to the anticodon of tRNAs and required for accurate decoding.</text>
</comment>
<dbReference type="SUPFAM" id="SSF64268">
    <property type="entry name" value="PX domain"/>
    <property type="match status" value="1"/>
</dbReference>
<feature type="binding site" evidence="11">
    <location>
        <position position="1515"/>
    </location>
    <ligand>
        <name>S-adenosyl-L-methionine</name>
        <dbReference type="ChEBI" id="CHEBI:59789"/>
    </ligand>
</feature>
<dbReference type="Pfam" id="PF12828">
    <property type="entry name" value="PXB"/>
    <property type="match status" value="1"/>
</dbReference>
<dbReference type="Pfam" id="PF03874">
    <property type="entry name" value="RNA_pol_Rpb4"/>
    <property type="match status" value="1"/>
</dbReference>
<dbReference type="InterPro" id="IPR029063">
    <property type="entry name" value="SAM-dependent_MTases_sf"/>
</dbReference>
<dbReference type="PROSITE" id="PS50195">
    <property type="entry name" value="PX"/>
    <property type="match status" value="1"/>
</dbReference>
<dbReference type="InterPro" id="IPR024555">
    <property type="entry name" value="PX-associated"/>
</dbReference>
<dbReference type="InterPro" id="IPR001683">
    <property type="entry name" value="PX_dom"/>
</dbReference>
<evidence type="ECO:0000256" key="4">
    <source>
        <dbReference type="ARBA" id="ARBA00022603"/>
    </source>
</evidence>
<dbReference type="HAMAP" id="MF_03152">
    <property type="entry name" value="TRM5"/>
    <property type="match status" value="1"/>
</dbReference>
<feature type="domain" description="PX" evidence="13">
    <location>
        <begin position="204"/>
        <end position="381"/>
    </location>
</feature>
<feature type="region of interest" description="Disordered" evidence="12">
    <location>
        <begin position="1049"/>
        <end position="1080"/>
    </location>
</feature>
<organism evidence="15 16">
    <name type="scientific">Aspergillus niger ATCC 13496</name>
    <dbReference type="NCBI Taxonomy" id="1353008"/>
    <lineage>
        <taxon>Eukaryota</taxon>
        <taxon>Fungi</taxon>
        <taxon>Dikarya</taxon>
        <taxon>Ascomycota</taxon>
        <taxon>Pezizomycotina</taxon>
        <taxon>Eurotiomycetes</taxon>
        <taxon>Eurotiomycetidae</taxon>
        <taxon>Eurotiales</taxon>
        <taxon>Aspergillaceae</taxon>
        <taxon>Aspergillus</taxon>
        <taxon>Aspergillus subgen. Circumdati</taxon>
    </lineage>
</organism>
<comment type="similarity">
    <text evidence="11">Belongs to the TRM5 / TYW2 family.</text>
</comment>
<dbReference type="GO" id="GO:0005634">
    <property type="term" value="C:nucleus"/>
    <property type="evidence" value="ECO:0007669"/>
    <property type="project" value="UniProtKB-SubCell"/>
</dbReference>
<evidence type="ECO:0000259" key="13">
    <source>
        <dbReference type="PROSITE" id="PS50195"/>
    </source>
</evidence>
<feature type="compositionally biased region" description="Basic residues" evidence="12">
    <location>
        <begin position="314"/>
        <end position="328"/>
    </location>
</feature>
<dbReference type="Gene3D" id="1.20.1250.40">
    <property type="match status" value="1"/>
</dbReference>
<dbReference type="InterPro" id="IPR025792">
    <property type="entry name" value="tRNA_Gua_MeTrfase_euk"/>
</dbReference>
<dbReference type="InterPro" id="IPR038324">
    <property type="entry name" value="Rpb4/RPC9_sf"/>
</dbReference>
<dbReference type="Pfam" id="PF00787">
    <property type="entry name" value="PX"/>
    <property type="match status" value="1"/>
</dbReference>
<feature type="compositionally biased region" description="Acidic residues" evidence="12">
    <location>
        <begin position="857"/>
        <end position="871"/>
    </location>
</feature>
<dbReference type="Pfam" id="PF02475">
    <property type="entry name" value="TRM5-TYW2_MTfase"/>
    <property type="match status" value="1"/>
</dbReference>
<evidence type="ECO:0000256" key="11">
    <source>
        <dbReference type="HAMAP-Rule" id="MF_03152"/>
    </source>
</evidence>
<dbReference type="GO" id="GO:0006352">
    <property type="term" value="P:DNA-templated transcription initiation"/>
    <property type="evidence" value="ECO:0007669"/>
    <property type="project" value="InterPro"/>
</dbReference>
<evidence type="ECO:0000256" key="5">
    <source>
        <dbReference type="ARBA" id="ARBA00022679"/>
    </source>
</evidence>
<dbReference type="InterPro" id="IPR010997">
    <property type="entry name" value="HRDC-like_sf"/>
</dbReference>
<evidence type="ECO:0000256" key="12">
    <source>
        <dbReference type="SAM" id="MobiDB-lite"/>
    </source>
</evidence>
<dbReference type="SMART" id="SM00312">
    <property type="entry name" value="PX"/>
    <property type="match status" value="1"/>
</dbReference>
<protein>
    <recommendedName>
        <fullName evidence="11">tRNA (guanine(37)-N1)-methyltransferase</fullName>
        <ecNumber evidence="11">2.1.1.228</ecNumber>
    </recommendedName>
    <alternativeName>
        <fullName evidence="11">M1G-methyltransferase</fullName>
    </alternativeName>
    <alternativeName>
        <fullName evidence="11">tRNA [GM37] methyltransferase</fullName>
    </alternativeName>
    <alternativeName>
        <fullName evidence="11">tRNA methyltransferase 5</fullName>
    </alternativeName>
</protein>
<dbReference type="Gene3D" id="3.30.1520.10">
    <property type="entry name" value="Phox-like domain"/>
    <property type="match status" value="1"/>
</dbReference>
<dbReference type="InterPro" id="IPR047168">
    <property type="entry name" value="LEC1-like"/>
</dbReference>
<evidence type="ECO:0000256" key="1">
    <source>
        <dbReference type="ARBA" id="ARBA00004123"/>
    </source>
</evidence>
<evidence type="ECO:0000313" key="16">
    <source>
        <dbReference type="Proteomes" id="UP000253845"/>
    </source>
</evidence>
<dbReference type="Pfam" id="PF12825">
    <property type="entry name" value="DUF3818"/>
    <property type="match status" value="1"/>
</dbReference>
<evidence type="ECO:0000256" key="8">
    <source>
        <dbReference type="ARBA" id="ARBA00023128"/>
    </source>
</evidence>
<dbReference type="PROSITE" id="PS51684">
    <property type="entry name" value="SAM_MT_TRM5_TYW2"/>
    <property type="match status" value="1"/>
</dbReference>
<feature type="compositionally biased region" description="Low complexity" evidence="12">
    <location>
        <begin position="1010"/>
        <end position="1027"/>
    </location>
</feature>
<feature type="domain" description="SAM-dependent methyltransferase TRM5/TYW2-type" evidence="14">
    <location>
        <begin position="1424"/>
        <end position="1743"/>
    </location>
</feature>
<name>A0A370C5N8_ASPNG</name>
<evidence type="ECO:0000256" key="9">
    <source>
        <dbReference type="ARBA" id="ARBA00023242"/>
    </source>
</evidence>
<feature type="binding site" evidence="11">
    <location>
        <position position="1639"/>
    </location>
    <ligand>
        <name>S-adenosyl-L-methionine</name>
        <dbReference type="ChEBI" id="CHEBI:59789"/>
    </ligand>
</feature>
<dbReference type="Gene3D" id="3.30.300.110">
    <property type="entry name" value="Met-10+ protein-like domains"/>
    <property type="match status" value="1"/>
</dbReference>
<dbReference type="InterPro" id="IPR030382">
    <property type="entry name" value="MeTrfase_TRM5/TYW2"/>
</dbReference>
<dbReference type="GO" id="GO:0005759">
    <property type="term" value="C:mitochondrial matrix"/>
    <property type="evidence" value="ECO:0007669"/>
    <property type="project" value="UniProtKB-SubCell"/>
</dbReference>
<dbReference type="EC" id="2.1.1.228" evidence="11"/>
<reference evidence="15 16" key="1">
    <citation type="submission" date="2018-07" db="EMBL/GenBank/DDBJ databases">
        <title>Section-level genome sequencing of Aspergillus section Nigri to investigate inter- and intra-species variation.</title>
        <authorList>
            <consortium name="DOE Joint Genome Institute"/>
            <person name="Vesth T.C."/>
            <person name="Nybo J.L."/>
            <person name="Theobald S."/>
            <person name="Frisvad J.C."/>
            <person name="Larsen T.O."/>
            <person name="Nielsen K.F."/>
            <person name="Hoof J.B."/>
            <person name="Brandl J."/>
            <person name="Salamov A."/>
            <person name="Riley R."/>
            <person name="Gladden J.M."/>
            <person name="Phatale P."/>
            <person name="Nielsen M.T."/>
            <person name="Lyhne E.K."/>
            <person name="Kogle M.E."/>
            <person name="Strasser K."/>
            <person name="McDonnell E."/>
            <person name="Barry K."/>
            <person name="Clum A."/>
            <person name="Chen C."/>
            <person name="Nolan M."/>
            <person name="Sandor L."/>
            <person name="Kuo A."/>
            <person name="Lipzen A."/>
            <person name="Hainaut M."/>
            <person name="Drula E."/>
            <person name="Tsang A."/>
            <person name="Magnuson J.K."/>
            <person name="Henrissat B."/>
            <person name="Wiebenga A."/>
            <person name="Simmons B.A."/>
            <person name="Makela M.R."/>
            <person name="De vries R.P."/>
            <person name="Grigoriev I.V."/>
            <person name="Mortensen U.H."/>
            <person name="Baker S.E."/>
            <person name="Andersen M.R."/>
        </authorList>
    </citation>
    <scope>NUCLEOTIDE SEQUENCE [LARGE SCALE GENOMIC DNA]</scope>
    <source>
        <strain evidence="15 16">ATCC 13496</strain>
    </source>
</reference>
<evidence type="ECO:0000256" key="3">
    <source>
        <dbReference type="ARBA" id="ARBA00022490"/>
    </source>
</evidence>
<dbReference type="GO" id="GO:0000166">
    <property type="term" value="F:nucleotide binding"/>
    <property type="evidence" value="ECO:0007669"/>
    <property type="project" value="InterPro"/>
</dbReference>
<feature type="compositionally biased region" description="Basic and acidic residues" evidence="12">
    <location>
        <begin position="882"/>
        <end position="893"/>
    </location>
</feature>
<feature type="binding site" evidence="11">
    <location>
        <begin position="1553"/>
        <end position="1554"/>
    </location>
    <ligand>
        <name>S-adenosyl-L-methionine</name>
        <dbReference type="ChEBI" id="CHEBI:59789"/>
    </ligand>
</feature>
<dbReference type="VEuPathDB" id="FungiDB:M747DRAFT_231973"/>
<keyword evidence="6 11" id="KW-0949">S-adenosyl-L-methionine</keyword>
<dbReference type="CDD" id="cd06869">
    <property type="entry name" value="PX_UP2_fungi"/>
    <property type="match status" value="1"/>
</dbReference>
<sequence>MTSADLPSVPNGVQSAASPAASNPAPGQILTGKQEHYLKRELISRQVQSEISELNSPTALRRFGAPFKSEFGEVAPVDSELPILRYIFVHHVRNFPFLDQAREKEFWQDKLQVVRVPPTRPFLESFATKHVSSSEDRLEETKRRKLARKCEKLVELMMVSGIPTASGYEERIQFSEMEVVDRGANEKGLLVNMPEGHAIHGWDINVAAVRVTSVRRTVRYHQHAEFILRVRRDGKPDIFVARRYGDFAKFHKRLRTEFPGKPLPPLPRKNRSSTTTSWFGSADDEASSVSSVSTVGVAVADDSTSSRNLAPGNHHQRSLSRSSRRSLRSPRASSDGSRETVLYREEQRVSLRAFLRTLLQNKRVAETKAMEEFLTADPIILNEEEVLDMQKRKDVDSVRIEEQKRFYEIARARAAELDVYMENFRRDIVESNGLTKLFAEIKEKPTVQDLSPKYQKFAEWLRIEVAATLYHLFLAEDNSPELFAQAKRIHSLVPYSLLKNVIRIANPAAVMAGVLDLFLAQPFGSRSLLQRIFSMTLNDGIKSFQKSIDALAAKVEDPILCQKLKAFTDADEEVKNEIRAEAAAEDVDIIVAILRTELLQPELAPEQFGKVFNGYVAWNQAVDNVEVELREGAHWFANLKQLLKLYTRQRDKAMMLSIVEEPTTLQLFRDLFTIFYEPLVRVYKSANVYSSITDFAHFADDAIAVIEKCQRQDVSADPNQTVQAFIDLCERHQSSFYKFVHEVHLHDNGLFTSLMAWIEEILEFLRKGPRGGALDMNALLRGATDFVQIDKDKALEEINALIKWHEDRKRWHLNKTRQKMAAEGTAHDGYLGNASFRGSDFGLDEADLEDLAISDAESEASEDLDDEEDLDPISAERRRRVKQQDQLRRTAGEPVKPDISEILKLSESFGVMLRQLFLLVYHALTHESLRQQPIASLASHGGSSAGSLPRWRLALQLSRASPSREIPNQEPRFYVCQKPQEKRCRFFLWASDAEVREKHAVLTNSRTEPAADSFSSATSSATIATPTPETPTKKPRLFETGLLTPQTDRTVRFGDTGLDNSGARGKGGQLSATMPPRSAKARMMAEDLDEFEWDISDDTAVGNLLGSQEQRQQQAASATATAPMRQPDFGPPKTPSRDAVGASAPEKRKLDDISDVGAQDGSKTEAFTPTSLARSFTDRAVSFSSTVPSSSLEFSKTPTPVRFVGASPATGGEKPSSDLAAQAVEILDKNRVVMPEKAKGELMDLLQKYELKVKGIARGRDISRIALKKKDDQIKALNERISMLERSDLPAMFRPPVNRAMRVLDRSFFKKTVPISAAAIFKTSDIANVRKELTKSRDMLVLPRLGSIREIKINDLVHKCLLLREDIKHDDTATWSPTVSELVQKGMVGVKPYDLTLDYDYWTYADIMSCILPEDMLDEIPQGFTQVGHVSHLNLREQYLPYKHLLAQVLLDKNPNISTVIRKTEDVGSHSEFRTFPFELLAGENNLNVVQHEQHCEFRFDYSRVYWNSRLETEHRRLVDKFRPGEMVCDVMAGVGPFAVPAGRKKIFVWANDLNPHGYDVMLDAIKRNKADKFVTPFNKDGREFIRWSAKALLDSPHTVTIEPKVRRSKKAAAEEKGEALPAPEVFHRPNVFHHYVMNLPGNAIEFLDAFVGVYAGKESLFAPHTSQPLPKVHVYCFSGHSADEHDDHVDICQRISERIGHTITTEDRVGGSGNQEIDLAIHNVRLVSPNKQMFCASFRLPKEVAFPSICRNKTQRLPDPATTNNTNYQRPTKYIFVLVKMSVQLPPATHRKRTLPQGELEAASTLKLGADQNTHTLSLSEARLVINKVLENKRRGGKKYEEPENLTKTLDYLEVFARFKDEENIKAVERLLNSHTELEMFERSQLGMYIYLFLWGFSLLGKSIVNVSQGDSWMKWSAAANK</sequence>
<feature type="compositionally biased region" description="Low complexity" evidence="12">
    <location>
        <begin position="1107"/>
        <end position="1122"/>
    </location>
</feature>
<dbReference type="InterPro" id="IPR056743">
    <property type="entry name" value="TRM5-TYW2-like_MTfase"/>
</dbReference>
<comment type="similarity">
    <text evidence="2">Belongs to the class I-like SAM-binding methyltransferase superfamily. TRM5/TYW2 family.</text>
</comment>
<evidence type="ECO:0000259" key="14">
    <source>
        <dbReference type="PROSITE" id="PS51684"/>
    </source>
</evidence>
<dbReference type="InterPro" id="IPR005574">
    <property type="entry name" value="Rpb4/RPC9"/>
</dbReference>
<proteinExistence type="inferred from homology"/>
<dbReference type="Proteomes" id="UP000253845">
    <property type="component" value="Unassembled WGS sequence"/>
</dbReference>
<evidence type="ECO:0000256" key="6">
    <source>
        <dbReference type="ARBA" id="ARBA00022691"/>
    </source>
</evidence>
<feature type="compositionally biased region" description="Low complexity" evidence="12">
    <location>
        <begin position="15"/>
        <end position="26"/>
    </location>
</feature>
<evidence type="ECO:0000256" key="7">
    <source>
        <dbReference type="ARBA" id="ARBA00022694"/>
    </source>
</evidence>
<feature type="binding site" evidence="11">
    <location>
        <begin position="1581"/>
        <end position="1582"/>
    </location>
    <ligand>
        <name>S-adenosyl-L-methionine</name>
        <dbReference type="ChEBI" id="CHEBI:59789"/>
    </ligand>
</feature>
<feature type="region of interest" description="Disordered" evidence="12">
    <location>
        <begin position="857"/>
        <end position="893"/>
    </location>
</feature>
<dbReference type="FunFam" id="3.30.300.110:FF:000001">
    <property type="entry name" value="tRNA (guanine(37)-N1)-methyltransferase"/>
    <property type="match status" value="1"/>
</dbReference>
<feature type="region of interest" description="Disordered" evidence="12">
    <location>
        <begin position="1"/>
        <end position="29"/>
    </location>
</feature>
<keyword evidence="8 11" id="KW-0496">Mitochondrion</keyword>
<dbReference type="PANTHER" id="PTHR47185">
    <property type="entry name" value="PX DOMAIN-CONTAINING PROTEIN YPR097W"/>
    <property type="match status" value="1"/>
</dbReference>
<keyword evidence="3 11" id="KW-0963">Cytoplasm</keyword>
<dbReference type="InterPro" id="IPR024554">
    <property type="entry name" value="LEC1-like_C"/>
</dbReference>
<evidence type="ECO:0000313" key="15">
    <source>
        <dbReference type="EMBL" id="RDH23154.1"/>
    </source>
</evidence>
<dbReference type="InterPro" id="IPR036871">
    <property type="entry name" value="PX_dom_sf"/>
</dbReference>
<dbReference type="GO" id="GO:0035091">
    <property type="term" value="F:phosphatidylinositol binding"/>
    <property type="evidence" value="ECO:0007669"/>
    <property type="project" value="InterPro"/>
</dbReference>
<keyword evidence="5 11" id="KW-0808">Transferase</keyword>
<keyword evidence="4 11" id="KW-0489">Methyltransferase</keyword>
<feature type="region of interest" description="Disordered" evidence="12">
    <location>
        <begin position="302"/>
        <end position="340"/>
    </location>
</feature>
<dbReference type="EMBL" id="KZ851905">
    <property type="protein sequence ID" value="RDH23154.1"/>
    <property type="molecule type" value="Genomic_DNA"/>
</dbReference>
<dbReference type="InterPro" id="IPR056744">
    <property type="entry name" value="TRM5/TYW2-like_N"/>
</dbReference>
<evidence type="ECO:0000256" key="2">
    <source>
        <dbReference type="ARBA" id="ARBA00009775"/>
    </source>
</evidence>
<comment type="subcellular location">
    <subcellularLocation>
        <location evidence="11">Mitochondrion matrix</location>
    </subcellularLocation>
    <subcellularLocation>
        <location evidence="1 11">Nucleus</location>
    </subcellularLocation>
    <subcellularLocation>
        <location evidence="11">Cytoplasm</location>
    </subcellularLocation>
    <text evidence="11">Predominantly in the mitochondria and in the nucleus.</text>
</comment>
<dbReference type="SUPFAM" id="SSF53335">
    <property type="entry name" value="S-adenosyl-L-methionine-dependent methyltransferases"/>
    <property type="match status" value="1"/>
</dbReference>
<dbReference type="SUPFAM" id="SSF47819">
    <property type="entry name" value="HRDC-like"/>
    <property type="match status" value="1"/>
</dbReference>